<accession>A0A2B7XCU8</accession>
<reference evidence="2 3" key="1">
    <citation type="submission" date="2017-10" db="EMBL/GenBank/DDBJ databases">
        <title>Comparative genomics in systemic dimorphic fungi from Ajellomycetaceae.</title>
        <authorList>
            <person name="Munoz J.F."/>
            <person name="Mcewen J.G."/>
            <person name="Clay O.K."/>
            <person name="Cuomo C.A."/>
        </authorList>
    </citation>
    <scope>NUCLEOTIDE SEQUENCE [LARGE SCALE GENOMIC DNA]</scope>
    <source>
        <strain evidence="2 3">UAMH130</strain>
    </source>
</reference>
<evidence type="ECO:0000256" key="1">
    <source>
        <dbReference type="SAM" id="MobiDB-lite"/>
    </source>
</evidence>
<dbReference type="SUPFAM" id="SSF53335">
    <property type="entry name" value="S-adenosyl-L-methionine-dependent methyltransferases"/>
    <property type="match status" value="1"/>
</dbReference>
<protein>
    <recommendedName>
        <fullName evidence="4">Methyltransferase type 11 domain-containing protein</fullName>
    </recommendedName>
</protein>
<dbReference type="PANTHER" id="PTHR43861">
    <property type="entry name" value="TRANS-ACONITATE 2-METHYLTRANSFERASE-RELATED"/>
    <property type="match status" value="1"/>
</dbReference>
<dbReference type="STRING" id="2060905.A0A2B7XCU8"/>
<organism evidence="2 3">
    <name type="scientific">Blastomyces parvus</name>
    <dbReference type="NCBI Taxonomy" id="2060905"/>
    <lineage>
        <taxon>Eukaryota</taxon>
        <taxon>Fungi</taxon>
        <taxon>Dikarya</taxon>
        <taxon>Ascomycota</taxon>
        <taxon>Pezizomycotina</taxon>
        <taxon>Eurotiomycetes</taxon>
        <taxon>Eurotiomycetidae</taxon>
        <taxon>Onygenales</taxon>
        <taxon>Ajellomycetaceae</taxon>
        <taxon>Blastomyces</taxon>
    </lineage>
</organism>
<dbReference type="Proteomes" id="UP000224080">
    <property type="component" value="Unassembled WGS sequence"/>
</dbReference>
<proteinExistence type="predicted"/>
<sequence>MASAHQTPSNAPSAPGELAAANEEFWDKSAETVFKEPWVLKFHAELTAFLEKNLDWLGIATDRAPAAERKMLDYACGDGFLTKPQATTAKLTIPKVYHPFFTKCVGMDLAAGMVKQYNDAATKLRLSPEKMYAVKGDLSSPVPAQEPSTPEDVPATDISGAEFFNFDFAGVALALHHMENPGAAIVKMVERLKSGGVLLAIDLLQSEAKDGGWHHNHHHHHGGHSHGHGHGHGHGHTDEATAPYTPGAAMHTISHEHPTFSLEMAKKMFVNAGLVDVDVIVSDWKLDLPFVTDPDAKVFFAKGRKP</sequence>
<dbReference type="InterPro" id="IPR029063">
    <property type="entry name" value="SAM-dependent_MTases_sf"/>
</dbReference>
<feature type="compositionally biased region" description="Basic residues" evidence="1">
    <location>
        <begin position="214"/>
        <end position="234"/>
    </location>
</feature>
<gene>
    <name evidence="2" type="ORF">GX51_02302</name>
</gene>
<evidence type="ECO:0000313" key="3">
    <source>
        <dbReference type="Proteomes" id="UP000224080"/>
    </source>
</evidence>
<comment type="caution">
    <text evidence="2">The sequence shown here is derived from an EMBL/GenBank/DDBJ whole genome shotgun (WGS) entry which is preliminary data.</text>
</comment>
<evidence type="ECO:0008006" key="4">
    <source>
        <dbReference type="Google" id="ProtNLM"/>
    </source>
</evidence>
<feature type="region of interest" description="Disordered" evidence="1">
    <location>
        <begin position="211"/>
        <end position="245"/>
    </location>
</feature>
<evidence type="ECO:0000313" key="2">
    <source>
        <dbReference type="EMBL" id="PGH06478.1"/>
    </source>
</evidence>
<dbReference type="Gene3D" id="3.40.50.150">
    <property type="entry name" value="Vaccinia Virus protein VP39"/>
    <property type="match status" value="1"/>
</dbReference>
<keyword evidence="3" id="KW-1185">Reference proteome</keyword>
<dbReference type="AlphaFoldDB" id="A0A2B7XCU8"/>
<name>A0A2B7XCU8_9EURO</name>
<dbReference type="EMBL" id="PDNC01000021">
    <property type="protein sequence ID" value="PGH06478.1"/>
    <property type="molecule type" value="Genomic_DNA"/>
</dbReference>
<dbReference type="OrthoDB" id="66144at2759"/>